<evidence type="ECO:0000256" key="2">
    <source>
        <dbReference type="ARBA" id="ARBA00023015"/>
    </source>
</evidence>
<keyword evidence="3" id="KW-0238">DNA-binding</keyword>
<dbReference type="PANTHER" id="PTHR30126:SF22">
    <property type="entry name" value="HTH-TYPE TRANSCRIPTIONAL REGULATOR YHAJ-RELATED"/>
    <property type="match status" value="1"/>
</dbReference>
<dbReference type="Proteomes" id="UP000811282">
    <property type="component" value="Unassembled WGS sequence"/>
</dbReference>
<feature type="domain" description="HTH lysR-type" evidence="5">
    <location>
        <begin position="7"/>
        <end position="64"/>
    </location>
</feature>
<gene>
    <name evidence="6" type="ORF">JZM24_12600</name>
</gene>
<dbReference type="RefSeq" id="WP_215669868.1">
    <property type="nucleotide sequence ID" value="NZ_JAFJYC010000001.1"/>
</dbReference>
<keyword evidence="4" id="KW-0804">Transcription</keyword>
<reference evidence="6 7" key="1">
    <citation type="journal article" date="2021" name="Genome Biol. Evol.">
        <title>The evolution of interdependence in a four-way mealybug symbiosis.</title>
        <authorList>
            <person name="Garber A.I."/>
            <person name="Kupper M."/>
            <person name="Laetsch D.R."/>
            <person name="Weldon S.R."/>
            <person name="Ladinsky M.S."/>
            <person name="Bjorkman P.J."/>
            <person name="McCutcheon J.P."/>
        </authorList>
    </citation>
    <scope>NUCLEOTIDE SEQUENCE [LARGE SCALE GENOMIC DNA]</scope>
    <source>
        <strain evidence="6">SOD</strain>
    </source>
</reference>
<dbReference type="EMBL" id="JAFJYC010000001">
    <property type="protein sequence ID" value="MBT9432757.1"/>
    <property type="molecule type" value="Genomic_DNA"/>
</dbReference>
<dbReference type="InterPro" id="IPR036390">
    <property type="entry name" value="WH_DNA-bd_sf"/>
</dbReference>
<organism evidence="6 7">
    <name type="scientific">Candidatus Sodalis endolongispinus</name>
    <dbReference type="NCBI Taxonomy" id="2812662"/>
    <lineage>
        <taxon>Bacteria</taxon>
        <taxon>Pseudomonadati</taxon>
        <taxon>Pseudomonadota</taxon>
        <taxon>Gammaproteobacteria</taxon>
        <taxon>Enterobacterales</taxon>
        <taxon>Bruguierivoracaceae</taxon>
        <taxon>Sodalis</taxon>
    </lineage>
</organism>
<evidence type="ECO:0000313" key="7">
    <source>
        <dbReference type="Proteomes" id="UP000811282"/>
    </source>
</evidence>
<proteinExistence type="inferred from homology"/>
<comment type="similarity">
    <text evidence="1">Belongs to the LysR transcriptional regulatory family.</text>
</comment>
<dbReference type="SUPFAM" id="SSF46785">
    <property type="entry name" value="Winged helix' DNA-binding domain"/>
    <property type="match status" value="1"/>
</dbReference>
<comment type="caution">
    <text evidence="6">The sequence shown here is derived from an EMBL/GenBank/DDBJ whole genome shotgun (WGS) entry which is preliminary data.</text>
</comment>
<dbReference type="InterPro" id="IPR036388">
    <property type="entry name" value="WH-like_DNA-bd_sf"/>
</dbReference>
<keyword evidence="2" id="KW-0805">Transcription regulation</keyword>
<protein>
    <submittedName>
        <fullName evidence="6">LysR family transcriptional regulator</fullName>
    </submittedName>
</protein>
<dbReference type="PROSITE" id="PS50931">
    <property type="entry name" value="HTH_LYSR"/>
    <property type="match status" value="1"/>
</dbReference>
<accession>A0ABS5YCQ9</accession>
<dbReference type="InterPro" id="IPR005119">
    <property type="entry name" value="LysR_subst-bd"/>
</dbReference>
<dbReference type="Pfam" id="PF03466">
    <property type="entry name" value="LysR_substrate"/>
    <property type="match status" value="1"/>
</dbReference>
<dbReference type="SUPFAM" id="SSF53850">
    <property type="entry name" value="Periplasmic binding protein-like II"/>
    <property type="match status" value="1"/>
</dbReference>
<dbReference type="Gene3D" id="3.40.190.290">
    <property type="match status" value="1"/>
</dbReference>
<name>A0ABS5YCQ9_9GAMM</name>
<evidence type="ECO:0000256" key="3">
    <source>
        <dbReference type="ARBA" id="ARBA00023125"/>
    </source>
</evidence>
<dbReference type="PANTHER" id="PTHR30126">
    <property type="entry name" value="HTH-TYPE TRANSCRIPTIONAL REGULATOR"/>
    <property type="match status" value="1"/>
</dbReference>
<dbReference type="Pfam" id="PF00126">
    <property type="entry name" value="HTH_1"/>
    <property type="match status" value="1"/>
</dbReference>
<evidence type="ECO:0000259" key="5">
    <source>
        <dbReference type="PROSITE" id="PS50931"/>
    </source>
</evidence>
<dbReference type="InterPro" id="IPR000847">
    <property type="entry name" value="LysR_HTH_N"/>
</dbReference>
<sequence>MAKDRALTLEALRVMDAIDRRGSFAAAADELGRVPSALSYTMQKLEEELDVVLFDRSGHRTKFTNVGRMLLERGRVLLEAADKLTTDAEALARGWETHLTLVTEALVPAEKLFPLIDKLARKANTQVSIINEVLAGAWERLEQGRADIVIAPDLHFRASSEINSRKLYRLLNVYVASPDHPIHQEPEPLSEVTRVKYRGIAIADTARERPVLTVQLLDKQQRLTVSTMADKHKALLAGLGVATMPYPLVEADIAAGRLRVVSPEYSAGSDIIMAWRRDSMGEDKSWFLREIPKLFN</sequence>
<keyword evidence="7" id="KW-1185">Reference proteome</keyword>
<evidence type="ECO:0000256" key="4">
    <source>
        <dbReference type="ARBA" id="ARBA00023163"/>
    </source>
</evidence>
<evidence type="ECO:0000256" key="1">
    <source>
        <dbReference type="ARBA" id="ARBA00009437"/>
    </source>
</evidence>
<dbReference type="Gene3D" id="1.10.10.10">
    <property type="entry name" value="Winged helix-like DNA-binding domain superfamily/Winged helix DNA-binding domain"/>
    <property type="match status" value="1"/>
</dbReference>
<evidence type="ECO:0000313" key="6">
    <source>
        <dbReference type="EMBL" id="MBT9432757.1"/>
    </source>
</evidence>